<dbReference type="EMBL" id="JXXZ01000002">
    <property type="protein sequence ID" value="KJZ02015.1"/>
    <property type="molecule type" value="Genomic_DNA"/>
</dbReference>
<dbReference type="RefSeq" id="WP_045979355.1">
    <property type="nucleotide sequence ID" value="NZ_JXXY01000006.1"/>
</dbReference>
<comment type="caution">
    <text evidence="1">The sequence shown here is derived from an EMBL/GenBank/DDBJ whole genome shotgun (WGS) entry which is preliminary data.</text>
</comment>
<dbReference type="Proteomes" id="UP000033664">
    <property type="component" value="Unassembled WGS sequence"/>
</dbReference>
<organism evidence="1 2">
    <name type="scientific">Pseudoalteromonas ruthenica</name>
    <dbReference type="NCBI Taxonomy" id="151081"/>
    <lineage>
        <taxon>Bacteria</taxon>
        <taxon>Pseudomonadati</taxon>
        <taxon>Pseudomonadota</taxon>
        <taxon>Gammaproteobacteria</taxon>
        <taxon>Alteromonadales</taxon>
        <taxon>Pseudoalteromonadaceae</taxon>
        <taxon>Pseudoalteromonas</taxon>
    </lineage>
</organism>
<keyword evidence="2" id="KW-1185">Reference proteome</keyword>
<proteinExistence type="predicted"/>
<dbReference type="PROSITE" id="PS51257">
    <property type="entry name" value="PROKAR_LIPOPROTEIN"/>
    <property type="match status" value="1"/>
</dbReference>
<evidence type="ECO:0008006" key="3">
    <source>
        <dbReference type="Google" id="ProtNLM"/>
    </source>
</evidence>
<dbReference type="AlphaFoldDB" id="A0A0F4Q3T9"/>
<accession>A0A0F4Q3T9</accession>
<name>A0A0F4Q3T9_9GAMM</name>
<dbReference type="PATRIC" id="fig|151081.8.peg.1810"/>
<sequence length="222" mass="24972">MKSHWLLLTTTALFLSACSSDDLEEELETINFGSDYYKNDYYLLNATDYELDYHIANTQLNGDERDVADDDYYLATLAKDAQQYAITHESNANRKLSLYVAARNVFGPVAQKKVEVEYDHAYHVVAWQNAAQINISLIEQQQDNQDNAYALRIFAAEPIQVSIKGHAFSLGAGELSAFVHGSDCYSDIKIAQKNVDLCTISFNRSYLLVANQQGLAALYTEQ</sequence>
<gene>
    <name evidence="1" type="ORF">TW72_03160</name>
</gene>
<dbReference type="eggNOG" id="ENOG502Z8MU">
    <property type="taxonomic scope" value="Bacteria"/>
</dbReference>
<evidence type="ECO:0000313" key="2">
    <source>
        <dbReference type="Proteomes" id="UP000033664"/>
    </source>
</evidence>
<dbReference type="GeneID" id="58227484"/>
<protein>
    <recommendedName>
        <fullName evidence="3">Lipoprotein</fullName>
    </recommendedName>
</protein>
<evidence type="ECO:0000313" key="1">
    <source>
        <dbReference type="EMBL" id="KJZ02015.1"/>
    </source>
</evidence>
<dbReference type="OrthoDB" id="6292203at2"/>
<reference evidence="1 2" key="1">
    <citation type="journal article" date="2015" name="BMC Genomics">
        <title>Genome mining reveals unlocked bioactive potential of marine Gram-negative bacteria.</title>
        <authorList>
            <person name="Machado H."/>
            <person name="Sonnenschein E.C."/>
            <person name="Melchiorsen J."/>
            <person name="Gram L."/>
        </authorList>
    </citation>
    <scope>NUCLEOTIDE SEQUENCE [LARGE SCALE GENOMIC DNA]</scope>
    <source>
        <strain evidence="1 2">S3137</strain>
    </source>
</reference>